<evidence type="ECO:0000313" key="2">
    <source>
        <dbReference type="EMBL" id="PIA88967.1"/>
    </source>
</evidence>
<evidence type="ECO:0000313" key="5">
    <source>
        <dbReference type="Proteomes" id="UP001302367"/>
    </source>
</evidence>
<keyword evidence="5" id="KW-1185">Reference proteome</keyword>
<feature type="region of interest" description="Disordered" evidence="1">
    <location>
        <begin position="402"/>
        <end position="429"/>
    </location>
</feature>
<proteinExistence type="predicted"/>
<feature type="region of interest" description="Disordered" evidence="1">
    <location>
        <begin position="187"/>
        <end position="282"/>
    </location>
</feature>
<feature type="compositionally biased region" description="Polar residues" evidence="1">
    <location>
        <begin position="73"/>
        <end position="87"/>
    </location>
</feature>
<reference evidence="2 4" key="1">
    <citation type="submission" date="2015-10" db="EMBL/GenBank/DDBJ databases">
        <title>The cercosporin biosynthetic gene cluster was horizontally transferred to several fungal lineages and shown to be expanded in Cercospora beticola based on microsynteny with recipient genomes.</title>
        <authorList>
            <person name="De Jonge R."/>
            <person name="Ebert M.K."/>
            <person name="Suttle J.C."/>
            <person name="Jurick Ii W.M."/>
            <person name="Secor G.A."/>
            <person name="Thomma B.P."/>
            <person name="Van De Peer Y."/>
            <person name="Bolton M.D."/>
        </authorList>
    </citation>
    <scope>NUCLEOTIDE SEQUENCE [LARGE SCALE GENOMIC DNA]</scope>
    <source>
        <strain evidence="2 4">09-40</strain>
    </source>
</reference>
<organism evidence="2 4">
    <name type="scientific">Cercospora beticola</name>
    <name type="common">Sugarbeet leaf spot fungus</name>
    <dbReference type="NCBI Taxonomy" id="122368"/>
    <lineage>
        <taxon>Eukaryota</taxon>
        <taxon>Fungi</taxon>
        <taxon>Dikarya</taxon>
        <taxon>Ascomycota</taxon>
        <taxon>Pezizomycotina</taxon>
        <taxon>Dothideomycetes</taxon>
        <taxon>Dothideomycetidae</taxon>
        <taxon>Mycosphaerellales</taxon>
        <taxon>Mycosphaerellaceae</taxon>
        <taxon>Cercospora</taxon>
    </lineage>
</organism>
<dbReference type="OrthoDB" id="5325276at2759"/>
<feature type="compositionally biased region" description="Polar residues" evidence="1">
    <location>
        <begin position="511"/>
        <end position="522"/>
    </location>
</feature>
<evidence type="ECO:0000256" key="1">
    <source>
        <dbReference type="SAM" id="MobiDB-lite"/>
    </source>
</evidence>
<dbReference type="Proteomes" id="UP000230605">
    <property type="component" value="Chromosome 5"/>
</dbReference>
<name>A0A2G5H8W1_CERBT</name>
<accession>A0A2G5H8W1</accession>
<sequence>MVPALSLTRNSEIRAMSSWAKEIIGRLFPAKGRSRAASDTTASKIKQHVSGNGERQRTRRRSSLSTATALLQDHSQSKANETTTSASTHRRIHSQPAPKIARLCHVRSQTQVNPTAKLPDHVMLPPRQDDEGEEFEESDTDEVQQATRDALQQTEDPILPEHDPTIEWEPPTWEDLWRDTSRSIRSHSNTQLSAVLRTPRKAANHSGSANRSSRRDRSVSRKSSFENLRSSIRPKRESSNSGHGAILRSPDVPSRQQNVTKASLDKKLPGIPHHAPPGQLPRSYLEENAARNARIIKSLQDDGILNLKDSEETHTAVIWSPAVTHEKHVVQPIEIVQRAVSRDVHNHHHVHRVLPVIDLEVLPARHFVPDGRGGYLEITEEEIPGGKPSGLDNLITEAVSKASPRQGAVVPNVASPTRRDGSSSNGTTVVNQMHRPWLHSSGVASSTTQSQPFPQYHEAWPMERRATPSHASKDAPHAVSLDRNESHNVAGTPMSHQHFRYLTPNGLPSWTAINSSPESQIKPSPAPAPRQNVAAASASEKGNRNAPAQQPIHTILPLYVAYGGSNVVP</sequence>
<feature type="region of interest" description="Disordered" evidence="1">
    <location>
        <begin position="511"/>
        <end position="549"/>
    </location>
</feature>
<dbReference type="EMBL" id="CP134188">
    <property type="protein sequence ID" value="WPB02774.1"/>
    <property type="molecule type" value="Genomic_DNA"/>
</dbReference>
<dbReference type="PANTHER" id="PTHR38703">
    <property type="entry name" value="CHROMOSOME 8, WHOLE GENOME SHOTGUN SEQUENCE"/>
    <property type="match status" value="1"/>
</dbReference>
<evidence type="ECO:0000313" key="4">
    <source>
        <dbReference type="Proteomes" id="UP000230605"/>
    </source>
</evidence>
<dbReference type="PANTHER" id="PTHR38703:SF1">
    <property type="entry name" value="ALLERGEN"/>
    <property type="match status" value="1"/>
</dbReference>
<reference evidence="3 5" key="2">
    <citation type="submission" date="2023-09" db="EMBL/GenBank/DDBJ databases">
        <title>Complete-Gapless Cercospora beticola genome.</title>
        <authorList>
            <person name="Wyatt N.A."/>
            <person name="Spanner R.E."/>
            <person name="Bolton M.D."/>
        </authorList>
    </citation>
    <scope>NUCLEOTIDE SEQUENCE [LARGE SCALE GENOMIC DNA]</scope>
    <source>
        <strain evidence="3">Cb09-40</strain>
    </source>
</reference>
<evidence type="ECO:0000313" key="3">
    <source>
        <dbReference type="EMBL" id="WPB02774.1"/>
    </source>
</evidence>
<feature type="compositionally biased region" description="Low complexity" evidence="1">
    <location>
        <begin position="63"/>
        <end position="72"/>
    </location>
</feature>
<feature type="region of interest" description="Disordered" evidence="1">
    <location>
        <begin position="111"/>
        <end position="148"/>
    </location>
</feature>
<dbReference type="Proteomes" id="UP001302367">
    <property type="component" value="Chromosome 5"/>
</dbReference>
<dbReference type="EMBL" id="LKMD01000108">
    <property type="protein sequence ID" value="PIA88967.1"/>
    <property type="molecule type" value="Genomic_DNA"/>
</dbReference>
<protein>
    <submittedName>
        <fullName evidence="2">Uncharacterized protein</fullName>
    </submittedName>
</protein>
<dbReference type="AlphaFoldDB" id="A0A2G5H8W1"/>
<gene>
    <name evidence="2" type="ORF">CB0940_06858</name>
    <name evidence="3" type="ORF">RHO25_007410</name>
</gene>
<feature type="compositionally biased region" description="Acidic residues" evidence="1">
    <location>
        <begin position="130"/>
        <end position="142"/>
    </location>
</feature>
<feature type="region of interest" description="Disordered" evidence="1">
    <location>
        <begin position="32"/>
        <end position="98"/>
    </location>
</feature>